<dbReference type="RefSeq" id="WP_073595630.1">
    <property type="nucleotide sequence ID" value="NZ_MRCE01000025.1"/>
</dbReference>
<dbReference type="PANTHER" id="PTHR35586:SF1">
    <property type="entry name" value="SLL1691 PROTEIN"/>
    <property type="match status" value="1"/>
</dbReference>
<proteinExistence type="predicted"/>
<comment type="caution">
    <text evidence="1">The sequence shown here is derived from an EMBL/GenBank/DDBJ whole genome shotgun (WGS) entry which is preliminary data.</text>
</comment>
<dbReference type="Proteomes" id="UP000185860">
    <property type="component" value="Unassembled WGS sequence"/>
</dbReference>
<accession>A0A1U7IBI8</accession>
<protein>
    <submittedName>
        <fullName evidence="1">Transposase</fullName>
    </submittedName>
</protein>
<gene>
    <name evidence="1" type="ORF">NIES2119_21965</name>
</gene>
<organism evidence="1 2">
    <name type="scientific">[Phormidium ambiguum] IAM M-71</name>
    <dbReference type="NCBI Taxonomy" id="454136"/>
    <lineage>
        <taxon>Bacteria</taxon>
        <taxon>Bacillati</taxon>
        <taxon>Cyanobacteriota</taxon>
        <taxon>Cyanophyceae</taxon>
        <taxon>Oscillatoriophycideae</taxon>
        <taxon>Aerosakkonematales</taxon>
        <taxon>Aerosakkonemataceae</taxon>
        <taxon>Floridanema</taxon>
    </lineage>
</organism>
<name>A0A1U7IBI8_9CYAN</name>
<evidence type="ECO:0000313" key="2">
    <source>
        <dbReference type="Proteomes" id="UP000185860"/>
    </source>
</evidence>
<reference evidence="1 2" key="1">
    <citation type="submission" date="2016-11" db="EMBL/GenBank/DDBJ databases">
        <title>Draft Genome Sequences of Nine Cyanobacterial Strains from Diverse Habitats.</title>
        <authorList>
            <person name="Zhu T."/>
            <person name="Hou S."/>
            <person name="Lu X."/>
            <person name="Hess W.R."/>
        </authorList>
    </citation>
    <scope>NUCLEOTIDE SEQUENCE [LARGE SCALE GENOMIC DNA]</scope>
    <source>
        <strain evidence="1 2">IAM M-71</strain>
    </source>
</reference>
<dbReference type="PANTHER" id="PTHR35586">
    <property type="entry name" value="SLL1691 PROTEIN"/>
    <property type="match status" value="1"/>
</dbReference>
<evidence type="ECO:0000313" key="1">
    <source>
        <dbReference type="EMBL" id="OKH33959.1"/>
    </source>
</evidence>
<dbReference type="STRING" id="454136.NIES2119_21965"/>
<dbReference type="AlphaFoldDB" id="A0A1U7IBI8"/>
<dbReference type="OrthoDB" id="569771at2"/>
<dbReference type="EMBL" id="MRCE01000025">
    <property type="protein sequence ID" value="OKH33959.1"/>
    <property type="molecule type" value="Genomic_DNA"/>
</dbReference>
<sequence>MVDELRADYDSAWKEALTIYFEPFMAFCFADAHADINWERGYETLDTELQEVIRDAEIGRRLADKLVKVWLNSGEDALVLIHVEIQGQVQSDFAERMYVYNHRLFDRYRQKVFSFAVLGDENSNWRPTGYSYHRWGFHTSLQFPIIKLLDYRADRLEESTNPFAIIIAAHIETQATRNDFQRRFQSKLSLVRRLYERGYTKNQILELFRFIEWMMILPDAVQQEFKAEIKRIEEERQMPYITSFERDAKLEIARENVIEVLETRFSSLPDALSQRINAINDLDLLKRLHKQAITVTSVEKVVEILTESQGES</sequence>